<dbReference type="PANTHER" id="PTHR30250">
    <property type="entry name" value="PST FAMILY PREDICTED COLANIC ACID TRANSPORTER"/>
    <property type="match status" value="1"/>
</dbReference>
<protein>
    <submittedName>
        <fullName evidence="7">Polysaccharide biosynthesis protein</fullName>
    </submittedName>
</protein>
<evidence type="ECO:0000256" key="5">
    <source>
        <dbReference type="ARBA" id="ARBA00023136"/>
    </source>
</evidence>
<feature type="transmembrane region" description="Helical" evidence="6">
    <location>
        <begin position="363"/>
        <end position="382"/>
    </location>
</feature>
<dbReference type="GO" id="GO:0015297">
    <property type="term" value="F:antiporter activity"/>
    <property type="evidence" value="ECO:0007669"/>
    <property type="project" value="InterPro"/>
</dbReference>
<name>A0A2N5JBQ5_9BIFI</name>
<gene>
    <name evidence="7" type="ORF">Uis1B_0460</name>
</gene>
<dbReference type="Pfam" id="PF01554">
    <property type="entry name" value="MatE"/>
    <property type="match status" value="1"/>
</dbReference>
<feature type="transmembrane region" description="Helical" evidence="6">
    <location>
        <begin position="176"/>
        <end position="194"/>
    </location>
</feature>
<keyword evidence="8" id="KW-1185">Reference proteome</keyword>
<reference evidence="7 8" key="1">
    <citation type="submission" date="2017-07" db="EMBL/GenBank/DDBJ databases">
        <title>Bifidobacterium novel species.</title>
        <authorList>
            <person name="Lugli G.A."/>
            <person name="Milani C."/>
            <person name="Duranti S."/>
            <person name="Mangifesta M."/>
        </authorList>
    </citation>
    <scope>NUCLEOTIDE SEQUENCE [LARGE SCALE GENOMIC DNA]</scope>
    <source>
        <strain evidence="8">Uis1B</strain>
    </source>
</reference>
<dbReference type="OrthoDB" id="3239531at2"/>
<dbReference type="Proteomes" id="UP000235050">
    <property type="component" value="Unassembled WGS sequence"/>
</dbReference>
<feature type="transmembrane region" description="Helical" evidence="6">
    <location>
        <begin position="215"/>
        <end position="239"/>
    </location>
</feature>
<dbReference type="RefSeq" id="WP_101615204.1">
    <property type="nucleotide sequence ID" value="NZ_NMWU01000007.1"/>
</dbReference>
<dbReference type="GO" id="GO:0005886">
    <property type="term" value="C:plasma membrane"/>
    <property type="evidence" value="ECO:0007669"/>
    <property type="project" value="UniProtKB-SubCell"/>
</dbReference>
<evidence type="ECO:0000256" key="4">
    <source>
        <dbReference type="ARBA" id="ARBA00022989"/>
    </source>
</evidence>
<feature type="transmembrane region" description="Helical" evidence="6">
    <location>
        <begin position="139"/>
        <end position="164"/>
    </location>
</feature>
<evidence type="ECO:0000256" key="3">
    <source>
        <dbReference type="ARBA" id="ARBA00022692"/>
    </source>
</evidence>
<evidence type="ECO:0000256" key="1">
    <source>
        <dbReference type="ARBA" id="ARBA00004651"/>
    </source>
</evidence>
<feature type="transmembrane region" description="Helical" evidence="6">
    <location>
        <begin position="83"/>
        <end position="105"/>
    </location>
</feature>
<accession>A0A2N5JBQ5</accession>
<dbReference type="InterPro" id="IPR002528">
    <property type="entry name" value="MATE_fam"/>
</dbReference>
<evidence type="ECO:0000256" key="6">
    <source>
        <dbReference type="SAM" id="Phobius"/>
    </source>
</evidence>
<comment type="caution">
    <text evidence="7">The sequence shown here is derived from an EMBL/GenBank/DDBJ whole genome shotgun (WGS) entry which is preliminary data.</text>
</comment>
<feature type="transmembrane region" description="Helical" evidence="6">
    <location>
        <begin position="32"/>
        <end position="52"/>
    </location>
</feature>
<feature type="transmembrane region" description="Helical" evidence="6">
    <location>
        <begin position="446"/>
        <end position="469"/>
    </location>
</feature>
<evidence type="ECO:0000313" key="7">
    <source>
        <dbReference type="EMBL" id="PLS31639.1"/>
    </source>
</evidence>
<dbReference type="InterPro" id="IPR050833">
    <property type="entry name" value="Poly_Biosynth_Transport"/>
</dbReference>
<dbReference type="PANTHER" id="PTHR30250:SF26">
    <property type="entry name" value="PSMA PROTEIN"/>
    <property type="match status" value="1"/>
</dbReference>
<dbReference type="GO" id="GO:0042910">
    <property type="term" value="F:xenobiotic transmembrane transporter activity"/>
    <property type="evidence" value="ECO:0007669"/>
    <property type="project" value="InterPro"/>
</dbReference>
<keyword evidence="2" id="KW-1003">Cell membrane</keyword>
<evidence type="ECO:0000313" key="8">
    <source>
        <dbReference type="Proteomes" id="UP000235050"/>
    </source>
</evidence>
<comment type="subcellular location">
    <subcellularLocation>
        <location evidence="1">Cell membrane</location>
        <topology evidence="1">Multi-pass membrane protein</topology>
    </subcellularLocation>
</comment>
<organism evidence="7 8">
    <name type="scientific">Bifidobacterium margollesii</name>
    <dbReference type="NCBI Taxonomy" id="2020964"/>
    <lineage>
        <taxon>Bacteria</taxon>
        <taxon>Bacillati</taxon>
        <taxon>Actinomycetota</taxon>
        <taxon>Actinomycetes</taxon>
        <taxon>Bifidobacteriales</taxon>
        <taxon>Bifidobacteriaceae</taxon>
        <taxon>Bifidobacterium</taxon>
    </lineage>
</organism>
<dbReference type="AlphaFoldDB" id="A0A2N5JBQ5"/>
<keyword evidence="4 6" id="KW-1133">Transmembrane helix</keyword>
<feature type="transmembrane region" description="Helical" evidence="6">
    <location>
        <begin position="388"/>
        <end position="407"/>
    </location>
</feature>
<feature type="transmembrane region" description="Helical" evidence="6">
    <location>
        <begin position="5"/>
        <end position="26"/>
    </location>
</feature>
<feature type="transmembrane region" description="Helical" evidence="6">
    <location>
        <begin position="291"/>
        <end position="311"/>
    </location>
</feature>
<keyword evidence="3 6" id="KW-0812">Transmembrane</keyword>
<proteinExistence type="predicted"/>
<evidence type="ECO:0000256" key="2">
    <source>
        <dbReference type="ARBA" id="ARBA00022475"/>
    </source>
</evidence>
<feature type="transmembrane region" description="Helical" evidence="6">
    <location>
        <begin position="259"/>
        <end position="279"/>
    </location>
</feature>
<feature type="transmembrane region" description="Helical" evidence="6">
    <location>
        <begin position="331"/>
        <end position="351"/>
    </location>
</feature>
<dbReference type="EMBL" id="NMWU01000007">
    <property type="protein sequence ID" value="PLS31639.1"/>
    <property type="molecule type" value="Genomic_DNA"/>
</dbReference>
<feature type="transmembrane region" description="Helical" evidence="6">
    <location>
        <begin position="111"/>
        <end position="132"/>
    </location>
</feature>
<sequence length="478" mass="52263">MRRGLIFSLSSNVVFFLSGYLLHFFLGNSMPAASYGIVGTIITVLDFEYMFLSNGARQSLAKEISMKRFDIVDIVKKTISFQLIIIAFFFAVNFFGAPVFGIVLNDASLDFYFRVAAFLIPANGLFVILLGINDGLQQFGISALLGTLYPIAKLSVIPLILFVFKNDPVVGLEAGFLLALLVSIALGCILLVPCRHKLAERRSTKRIQFAEVASHTLSFSFFFIVVSLVLSVDTLVVKAVVEPASMAGYYTGAVNFGKLAYYLMSAFVTVILPVVSRFVGEGKLDQAMQKAREMVVIAFVFILPMAVIISASSESLLAAFYGSDFRIAGSALTFLSLSNFCMGMTVMLNMVLTSHRSTHFSDLLSIGSLVIVIPVFVLAAKFFGISGIALASLVSTFTLMTISWLRMRHDIGDVMTRRSWMLLVGAAILWLVADVGFSRIHVENIFVLAGIYVIAYAIYVGALVAFRIVPLSGLRKIV</sequence>
<keyword evidence="5 6" id="KW-0472">Membrane</keyword>
<feature type="transmembrane region" description="Helical" evidence="6">
    <location>
        <begin position="419"/>
        <end position="440"/>
    </location>
</feature>